<feature type="non-terminal residue" evidence="1">
    <location>
        <position position="1"/>
    </location>
</feature>
<keyword evidence="2" id="KW-1185">Reference proteome</keyword>
<sequence>HTSLLRVSWARRCVSETVGAVLTPSSTDPESGRDLVRAAANGGRAALLTTVAGARHPVGGVDLLVLGPPYPLAGTRSDPNNNSLVLRATVAGVRILLAGDAETEEQHAMLARAAPGQLRADVLKVAHHGSAYQDQGFLDAVRPTVALVPVGTGNTYGHPSPGLLAQLGRGGVRVLRTDTDGDVAVVRTGDGLAVARRGVPAGRQP</sequence>
<dbReference type="AlphaFoldDB" id="A0A3N9X8W0"/>
<comment type="caution">
    <text evidence="1">The sequence shown here is derived from an EMBL/GenBank/DDBJ whole genome shotgun (WGS) entry which is preliminary data.</text>
</comment>
<accession>A0A3N9X8W0</accession>
<dbReference type="RefSeq" id="WP_425271312.1">
    <property type="nucleotide sequence ID" value="NZ_QGSY01000171.1"/>
</dbReference>
<dbReference type="EMBL" id="QGSY01000171">
    <property type="protein sequence ID" value="RQX09556.1"/>
    <property type="molecule type" value="Genomic_DNA"/>
</dbReference>
<organism evidence="1 2">
    <name type="scientific">Micromonospora arida</name>
    <dbReference type="NCBI Taxonomy" id="2203715"/>
    <lineage>
        <taxon>Bacteria</taxon>
        <taxon>Bacillati</taxon>
        <taxon>Actinomycetota</taxon>
        <taxon>Actinomycetes</taxon>
        <taxon>Micromonosporales</taxon>
        <taxon>Micromonosporaceae</taxon>
        <taxon>Micromonospora</taxon>
    </lineage>
</organism>
<dbReference type="SUPFAM" id="SSF56281">
    <property type="entry name" value="Metallo-hydrolase/oxidoreductase"/>
    <property type="match status" value="1"/>
</dbReference>
<protein>
    <submittedName>
        <fullName evidence="1">Competence protein ComEC</fullName>
    </submittedName>
</protein>
<dbReference type="InterPro" id="IPR036866">
    <property type="entry name" value="RibonucZ/Hydroxyglut_hydro"/>
</dbReference>
<dbReference type="InterPro" id="IPR052159">
    <property type="entry name" value="Competence_DNA_uptake"/>
</dbReference>
<name>A0A3N9X8W0_9ACTN</name>
<dbReference type="PANTHER" id="PTHR30619:SF1">
    <property type="entry name" value="RECOMBINATION PROTEIN 2"/>
    <property type="match status" value="1"/>
</dbReference>
<dbReference type="PANTHER" id="PTHR30619">
    <property type="entry name" value="DNA INTERNALIZATION/COMPETENCE PROTEIN COMEC/REC2"/>
    <property type="match status" value="1"/>
</dbReference>
<gene>
    <name evidence="1" type="ORF">DLJ58_14740</name>
</gene>
<evidence type="ECO:0000313" key="2">
    <source>
        <dbReference type="Proteomes" id="UP000266889"/>
    </source>
</evidence>
<dbReference type="Gene3D" id="3.60.15.10">
    <property type="entry name" value="Ribonuclease Z/Hydroxyacylglutathione hydrolase-like"/>
    <property type="match status" value="1"/>
</dbReference>
<proteinExistence type="predicted"/>
<dbReference type="Proteomes" id="UP000266889">
    <property type="component" value="Unassembled WGS sequence"/>
</dbReference>
<reference evidence="1 2" key="1">
    <citation type="submission" date="2018-05" db="EMBL/GenBank/DDBJ databases">
        <title>Micromonospora from Atacama Desert.</title>
        <authorList>
            <person name="Carro L."/>
            <person name="Goodfellow M."/>
            <person name="Klenk H.-P."/>
        </authorList>
    </citation>
    <scope>NUCLEOTIDE SEQUENCE [LARGE SCALE GENOMIC DNA]</scope>
    <source>
        <strain evidence="1 2">LB32</strain>
    </source>
</reference>
<evidence type="ECO:0000313" key="1">
    <source>
        <dbReference type="EMBL" id="RQX09556.1"/>
    </source>
</evidence>